<evidence type="ECO:0000259" key="8">
    <source>
        <dbReference type="Pfam" id="PF03443"/>
    </source>
</evidence>
<protein>
    <recommendedName>
        <fullName evidence="5">AA9 family lytic polysaccharide monooxygenase</fullName>
        <ecNumber evidence="5">1.14.99.56</ecNumber>
    </recommendedName>
    <alternativeName>
        <fullName evidence="5">Endo-beta-1,4-glucanase</fullName>
    </alternativeName>
    <alternativeName>
        <fullName evidence="5">Glycosyl hydrolase 61 family protein</fullName>
    </alternativeName>
</protein>
<dbReference type="GO" id="GO:0030245">
    <property type="term" value="P:cellulose catabolic process"/>
    <property type="evidence" value="ECO:0007669"/>
    <property type="project" value="UniProtKB-UniRule"/>
</dbReference>
<dbReference type="STRING" id="41067.A0A2I2FI78"/>
<keyword evidence="4 5" id="KW-1015">Disulfide bond</keyword>
<dbReference type="EC" id="1.14.99.56" evidence="5"/>
<dbReference type="Gene3D" id="2.70.50.70">
    <property type="match status" value="1"/>
</dbReference>
<keyword evidence="5" id="KW-0119">Carbohydrate metabolism</keyword>
<dbReference type="RefSeq" id="XP_024674353.1">
    <property type="nucleotide sequence ID" value="XM_024816133.1"/>
</dbReference>
<evidence type="ECO:0000256" key="4">
    <source>
        <dbReference type="ARBA" id="ARBA00023157"/>
    </source>
</evidence>
<name>A0A2I2FI78_ASPCN</name>
<dbReference type="OrthoDB" id="5985073at2759"/>
<dbReference type="InterPro" id="IPR005103">
    <property type="entry name" value="AA9_LPMO"/>
</dbReference>
<feature type="signal peptide" evidence="7">
    <location>
        <begin position="1"/>
        <end position="17"/>
    </location>
</feature>
<dbReference type="InterPro" id="IPR049892">
    <property type="entry name" value="AA9"/>
</dbReference>
<dbReference type="GO" id="GO:0008810">
    <property type="term" value="F:cellulase activity"/>
    <property type="evidence" value="ECO:0007669"/>
    <property type="project" value="UniProtKB-UniRule"/>
</dbReference>
<organism evidence="9 10">
    <name type="scientific">Aspergillus candidus</name>
    <dbReference type="NCBI Taxonomy" id="41067"/>
    <lineage>
        <taxon>Eukaryota</taxon>
        <taxon>Fungi</taxon>
        <taxon>Dikarya</taxon>
        <taxon>Ascomycota</taxon>
        <taxon>Pezizomycotina</taxon>
        <taxon>Eurotiomycetes</taxon>
        <taxon>Eurotiomycetidae</taxon>
        <taxon>Eurotiales</taxon>
        <taxon>Aspergillaceae</taxon>
        <taxon>Aspergillus</taxon>
        <taxon>Aspergillus subgen. Circumdati</taxon>
    </lineage>
</organism>
<dbReference type="EMBL" id="KZ559125">
    <property type="protein sequence ID" value="PLB40341.1"/>
    <property type="molecule type" value="Genomic_DNA"/>
</dbReference>
<evidence type="ECO:0000313" key="10">
    <source>
        <dbReference type="Proteomes" id="UP000234585"/>
    </source>
</evidence>
<keyword evidence="7" id="KW-0732">Signal</keyword>
<dbReference type="Proteomes" id="UP000234585">
    <property type="component" value="Unassembled WGS sequence"/>
</dbReference>
<keyword evidence="5" id="KW-0624">Polysaccharide degradation</keyword>
<dbReference type="AlphaFoldDB" id="A0A2I2FI78"/>
<evidence type="ECO:0000256" key="2">
    <source>
        <dbReference type="ARBA" id="ARBA00004613"/>
    </source>
</evidence>
<keyword evidence="9" id="KW-0378">Hydrolase</keyword>
<feature type="region of interest" description="Disordered" evidence="6">
    <location>
        <begin position="338"/>
        <end position="373"/>
    </location>
</feature>
<dbReference type="GeneID" id="36523293"/>
<reference evidence="9 10" key="1">
    <citation type="submission" date="2017-12" db="EMBL/GenBank/DDBJ databases">
        <authorList>
            <consortium name="DOE Joint Genome Institute"/>
            <person name="Haridas S."/>
            <person name="Kjaerbolling I."/>
            <person name="Vesth T.C."/>
            <person name="Frisvad J.C."/>
            <person name="Nybo J.L."/>
            <person name="Theobald S."/>
            <person name="Kuo A."/>
            <person name="Bowyer P."/>
            <person name="Matsuda Y."/>
            <person name="Mondo S."/>
            <person name="Lyhne E.K."/>
            <person name="Kogle M.E."/>
            <person name="Clum A."/>
            <person name="Lipzen A."/>
            <person name="Salamov A."/>
            <person name="Ngan C.Y."/>
            <person name="Daum C."/>
            <person name="Chiniquy J."/>
            <person name="Barry K."/>
            <person name="LaButti K."/>
            <person name="Simmons B.A."/>
            <person name="Magnuson J.K."/>
            <person name="Mortensen U.H."/>
            <person name="Larsen T.O."/>
            <person name="Grigoriev I.V."/>
            <person name="Baker S.E."/>
            <person name="Andersen M.R."/>
            <person name="Nordberg H.P."/>
            <person name="Cantor M.N."/>
            <person name="Hua S.X."/>
        </authorList>
    </citation>
    <scope>NUCLEOTIDE SEQUENCE [LARGE SCALE GENOMIC DNA]</scope>
    <source>
        <strain evidence="9 10">CBS 102.13</strain>
    </source>
</reference>
<feature type="chain" id="PRO_5014189348" description="AA9 family lytic polysaccharide monooxygenase" evidence="7">
    <location>
        <begin position="18"/>
        <end position="373"/>
    </location>
</feature>
<comment type="subcellular location">
    <subcellularLocation>
        <location evidence="2 5">Secreted</location>
    </subcellularLocation>
</comment>
<sequence>MKAHYALPGLMASLAAAHTTMTNLFVDGVNQGDGVCVRMHNVAELSSDPVPIDSSLMACGHNGETPVSRTCGIKPSSKLTFEFRQNADDPRSGSIAPSHRGPCAVYMKRVADATASAASGANAAAGPGWFKIWDLDYDPASEQWCTQMLIENNGYLSVDVPEGLEAGDYLVRTEILALHDADKSPPDPQFFVGCAQVYLEGGGDDGVLVEQPETVSISEGTYDLEVPGLTFNIYESDPKTYPVFGPPVFRPKDDAARVKSDPVKQKNGLRLAGCVLERDNWCAVEVPEYSSEKQCWEASENCWGQSNVCWSTPPPTGNVLCEIWQDRCHRLDEDCTSGRWTGPEQEGDLTPGKPDVAGSVDVFTKGESRRKSG</sequence>
<dbReference type="Pfam" id="PF03443">
    <property type="entry name" value="AA9"/>
    <property type="match status" value="1"/>
</dbReference>
<accession>A0A2I2FI78</accession>
<evidence type="ECO:0000313" key="9">
    <source>
        <dbReference type="EMBL" id="PLB40341.1"/>
    </source>
</evidence>
<keyword evidence="5" id="KW-0136">Cellulose degradation</keyword>
<dbReference type="CDD" id="cd21175">
    <property type="entry name" value="LPMO_AA9"/>
    <property type="match status" value="1"/>
</dbReference>
<evidence type="ECO:0000256" key="3">
    <source>
        <dbReference type="ARBA" id="ARBA00022525"/>
    </source>
</evidence>
<dbReference type="GO" id="GO:0030248">
    <property type="term" value="F:cellulose binding"/>
    <property type="evidence" value="ECO:0007669"/>
    <property type="project" value="UniProtKB-UniRule"/>
</dbReference>
<evidence type="ECO:0000256" key="1">
    <source>
        <dbReference type="ARBA" id="ARBA00001973"/>
    </source>
</evidence>
<feature type="domain" description="Auxiliary Activity family 9 catalytic" evidence="8">
    <location>
        <begin position="18"/>
        <end position="241"/>
    </location>
</feature>
<gene>
    <name evidence="9" type="ORF">BDW47DRAFT_123837</name>
</gene>
<dbReference type="PANTHER" id="PTHR33353">
    <property type="entry name" value="PUTATIVE (AFU_ORTHOLOGUE AFUA_1G12560)-RELATED"/>
    <property type="match status" value="1"/>
</dbReference>
<evidence type="ECO:0000256" key="6">
    <source>
        <dbReference type="SAM" id="MobiDB-lite"/>
    </source>
</evidence>
<comment type="domain">
    <text evidence="5">Has a modular structure: an endo-beta-1,4-glucanase catalytic module at the N-terminus, a linker rich in serines and threonines, and a C-terminal carbohydrate-binding module (CBM).</text>
</comment>
<evidence type="ECO:0000256" key="5">
    <source>
        <dbReference type="RuleBase" id="RU368122"/>
    </source>
</evidence>
<proteinExistence type="predicted"/>
<comment type="catalytic activity">
    <reaction evidence="5">
        <text>[(1-&gt;4)-beta-D-glucosyl]n+m + reduced acceptor + O2 = 4-dehydro-beta-D-glucosyl-[(1-&gt;4)-beta-D-glucosyl]n-1 + [(1-&gt;4)-beta-D-glucosyl]m + acceptor + H2O.</text>
        <dbReference type="EC" id="1.14.99.56"/>
    </reaction>
</comment>
<comment type="function">
    <text evidence="5">Lytic polysaccharide monooxygenase (LMPO) that depolymerizes crystalline and amorphous polysaccharides via the oxidation of scissile alpha- or beta-(1-4)-glycosidic bonds, yielding C1 and/or C4 oxidation products. Catalysis by LPMOs requires the reduction of the active-site copper from Cu(II) to Cu(I) by a reducing agent and H(2)O(2) or O(2) as a cosubstrate.</text>
</comment>
<feature type="compositionally biased region" description="Basic and acidic residues" evidence="6">
    <location>
        <begin position="364"/>
        <end position="373"/>
    </location>
</feature>
<dbReference type="GO" id="GO:0005576">
    <property type="term" value="C:extracellular region"/>
    <property type="evidence" value="ECO:0007669"/>
    <property type="project" value="UniProtKB-SubCell"/>
</dbReference>
<comment type="cofactor">
    <cofactor evidence="1">
        <name>Cu(2+)</name>
        <dbReference type="ChEBI" id="CHEBI:29036"/>
    </cofactor>
</comment>
<evidence type="ECO:0000256" key="7">
    <source>
        <dbReference type="SAM" id="SignalP"/>
    </source>
</evidence>
<dbReference type="PANTHER" id="PTHR33353:SF32">
    <property type="entry name" value="ENDO-BETA-1,4-GLUCANASE D"/>
    <property type="match status" value="1"/>
</dbReference>
<keyword evidence="10" id="KW-1185">Reference proteome</keyword>
<keyword evidence="3 5" id="KW-0964">Secreted</keyword>